<proteinExistence type="predicted"/>
<keyword evidence="2" id="KW-1185">Reference proteome</keyword>
<sequence>MAGGPPARKQNSELRRMNIDVTGGAVQMGAFLEGNTFQGDVTSRTNYTGDGTINIRNEGSQSHQIIAHGNTFGGGVVFEQNINIQPPGQNNNEERNEEQMDLR</sequence>
<accession>A0ACC5WS60</accession>
<comment type="caution">
    <text evidence="1">The sequence shown here is derived from an EMBL/GenBank/DDBJ whole genome shotgun (WGS) entry which is preliminary data.</text>
</comment>
<organism evidence="1 2">
    <name type="scientific">Pangasianodon gigas</name>
    <name type="common">Mekong giant catfish</name>
    <name type="synonym">Pangasius gigas</name>
    <dbReference type="NCBI Taxonomy" id="30993"/>
    <lineage>
        <taxon>Eukaryota</taxon>
        <taxon>Metazoa</taxon>
        <taxon>Chordata</taxon>
        <taxon>Craniata</taxon>
        <taxon>Vertebrata</taxon>
        <taxon>Euteleostomi</taxon>
        <taxon>Actinopterygii</taxon>
        <taxon>Neopterygii</taxon>
        <taxon>Teleostei</taxon>
        <taxon>Ostariophysi</taxon>
        <taxon>Siluriformes</taxon>
        <taxon>Pangasiidae</taxon>
        <taxon>Pangasianodon</taxon>
    </lineage>
</organism>
<evidence type="ECO:0000313" key="1">
    <source>
        <dbReference type="EMBL" id="MCI4381913.1"/>
    </source>
</evidence>
<name>A0ACC5WS60_PANGG</name>
<reference evidence="1 2" key="1">
    <citation type="journal article" date="2022" name="bioRxiv">
        <title>An ancient truncated duplication of the anti-Mullerian hormone receptor type 2 gene is a potential conserved master sex determinant in the Pangasiidae catfish family.</title>
        <authorList>
            <person name="Wen M."/>
            <person name="Pan Q."/>
            <person name="Jouanno E."/>
            <person name="Montfort J."/>
            <person name="Zahm M."/>
            <person name="Cabau C."/>
            <person name="Klopp C."/>
            <person name="Iampietro C."/>
            <person name="Roques C."/>
            <person name="Bouchez O."/>
            <person name="Castinel A."/>
            <person name="Donnadieu C."/>
            <person name="Parrinello H."/>
            <person name="Poncet C."/>
            <person name="Belmonte E."/>
            <person name="Gautier V."/>
            <person name="Avarre J.-C."/>
            <person name="Dugue R."/>
            <person name="Gustiano R."/>
            <person name="Ha T.T.T."/>
            <person name="Campet M."/>
            <person name="Sriphairoj K."/>
            <person name="Ribolli J."/>
            <person name="de Almeida F.L."/>
            <person name="Desvignes T."/>
            <person name="Postlethwait J.H."/>
            <person name="Bucao C.F."/>
            <person name="Robinson-Rechavi M."/>
            <person name="Bobe J."/>
            <person name="Herpin A."/>
            <person name="Guiguen Y."/>
        </authorList>
    </citation>
    <scope>NUCLEOTIDE SEQUENCE [LARGE SCALE GENOMIC DNA]</scope>
    <source>
        <strain evidence="1">YG-Dec2019</strain>
    </source>
</reference>
<evidence type="ECO:0000313" key="2">
    <source>
        <dbReference type="Proteomes" id="UP000829447"/>
    </source>
</evidence>
<dbReference type="EMBL" id="CM040462">
    <property type="protein sequence ID" value="MCI4381913.1"/>
    <property type="molecule type" value="Genomic_DNA"/>
</dbReference>
<dbReference type="Proteomes" id="UP000829447">
    <property type="component" value="Linkage Group LG9"/>
</dbReference>
<gene>
    <name evidence="1" type="ORF">PGIGA_G00257440</name>
</gene>
<protein>
    <submittedName>
        <fullName evidence="1">Uncharacterized protein</fullName>
    </submittedName>
</protein>